<feature type="transmembrane region" description="Helical" evidence="6">
    <location>
        <begin position="355"/>
        <end position="374"/>
    </location>
</feature>
<accession>A0A561EB00</accession>
<feature type="transmembrane region" description="Helical" evidence="6">
    <location>
        <begin position="394"/>
        <end position="414"/>
    </location>
</feature>
<protein>
    <submittedName>
        <fullName evidence="7">UMF1 family MFS transporter</fullName>
    </submittedName>
</protein>
<evidence type="ECO:0000256" key="1">
    <source>
        <dbReference type="ARBA" id="ARBA00004127"/>
    </source>
</evidence>
<feature type="transmembrane region" description="Helical" evidence="6">
    <location>
        <begin position="331"/>
        <end position="349"/>
    </location>
</feature>
<dbReference type="GO" id="GO:0012505">
    <property type="term" value="C:endomembrane system"/>
    <property type="evidence" value="ECO:0007669"/>
    <property type="project" value="UniProtKB-SubCell"/>
</dbReference>
<dbReference type="Pfam" id="PF11700">
    <property type="entry name" value="ATG22"/>
    <property type="match status" value="1"/>
</dbReference>
<dbReference type="RefSeq" id="WP_246104514.1">
    <property type="nucleotide sequence ID" value="NZ_VIVQ01000001.1"/>
</dbReference>
<keyword evidence="2" id="KW-0813">Transport</keyword>
<dbReference type="InterPro" id="IPR036259">
    <property type="entry name" value="MFS_trans_sf"/>
</dbReference>
<gene>
    <name evidence="7" type="ORF">BKA23_1612</name>
</gene>
<dbReference type="AlphaFoldDB" id="A0A561EB00"/>
<sequence>MSTPNAAASMTSTPREQRLQRSWYWYDWANSAYATVTATVLFAPYLTSIANLAACPGQSSDQTCHTNISVLGIGVAPGSLVPYTLTVSTIISAIVLIFIGALADRSTHPVRFLGGFTAVGATAAAAMVFIGGTNWQLGVILAIIANLCLGGSLIVYAAIMCRITPPDDRDRVSSKGWSYGYLGGGLLLAATLVLLTVHTALGLSTAAAVRVTFLVAGLWWAGFATIPLRGLRELRGVPVASSRRLGAGFGQLRSTFAGLKEYPQTRRFLFAYLFYNDGIQTVIVAASLYGTKQLKFSDSQMVITILLVQFIAFGGALGFGRLAYRHGAKRLIYSSLYLWTAVVCIAFFLPERQFLLWLLLAVAIGLVLGGSQALSRSLYSGLVPVGRESEYFSLYQAMERGTSWLGTLVFGLVYQLFHDYRLSIVALVVFFGVGAVLLRGVQVREGIITAGNTPPQVV</sequence>
<evidence type="ECO:0000256" key="3">
    <source>
        <dbReference type="ARBA" id="ARBA00022692"/>
    </source>
</evidence>
<keyword evidence="5 6" id="KW-0472">Membrane</keyword>
<evidence type="ECO:0000313" key="8">
    <source>
        <dbReference type="Proteomes" id="UP000318297"/>
    </source>
</evidence>
<dbReference type="PANTHER" id="PTHR23519">
    <property type="entry name" value="AUTOPHAGY-RELATED PROTEIN 22"/>
    <property type="match status" value="1"/>
</dbReference>
<keyword evidence="3 6" id="KW-0812">Transmembrane</keyword>
<dbReference type="SUPFAM" id="SSF103473">
    <property type="entry name" value="MFS general substrate transporter"/>
    <property type="match status" value="1"/>
</dbReference>
<name>A0A561EB00_9MICO</name>
<proteinExistence type="predicted"/>
<dbReference type="InterPro" id="IPR050495">
    <property type="entry name" value="ATG22/LtaA_families"/>
</dbReference>
<evidence type="ECO:0000256" key="6">
    <source>
        <dbReference type="SAM" id="Phobius"/>
    </source>
</evidence>
<evidence type="ECO:0000313" key="7">
    <source>
        <dbReference type="EMBL" id="TWE12794.1"/>
    </source>
</evidence>
<reference evidence="7 8" key="1">
    <citation type="submission" date="2019-06" db="EMBL/GenBank/DDBJ databases">
        <title>Sequencing the genomes of 1000 actinobacteria strains.</title>
        <authorList>
            <person name="Klenk H.-P."/>
        </authorList>
    </citation>
    <scope>NUCLEOTIDE SEQUENCE [LARGE SCALE GENOMIC DNA]</scope>
    <source>
        <strain evidence="7 8">DSM 19560</strain>
    </source>
</reference>
<evidence type="ECO:0000256" key="4">
    <source>
        <dbReference type="ARBA" id="ARBA00022989"/>
    </source>
</evidence>
<feature type="transmembrane region" description="Helical" evidence="6">
    <location>
        <begin position="110"/>
        <end position="131"/>
    </location>
</feature>
<keyword evidence="4 6" id="KW-1133">Transmembrane helix</keyword>
<organism evidence="7 8">
    <name type="scientific">Rudaeicoccus suwonensis</name>
    <dbReference type="NCBI Taxonomy" id="657409"/>
    <lineage>
        <taxon>Bacteria</taxon>
        <taxon>Bacillati</taxon>
        <taxon>Actinomycetota</taxon>
        <taxon>Actinomycetes</taxon>
        <taxon>Micrococcales</taxon>
        <taxon>Dermacoccaceae</taxon>
        <taxon>Rudaeicoccus</taxon>
    </lineage>
</organism>
<dbReference type="EMBL" id="VIVQ01000001">
    <property type="protein sequence ID" value="TWE12794.1"/>
    <property type="molecule type" value="Genomic_DNA"/>
</dbReference>
<comment type="subcellular location">
    <subcellularLocation>
        <location evidence="1">Endomembrane system</location>
        <topology evidence="1">Multi-pass membrane protein</topology>
    </subcellularLocation>
</comment>
<evidence type="ECO:0000256" key="2">
    <source>
        <dbReference type="ARBA" id="ARBA00022448"/>
    </source>
</evidence>
<feature type="transmembrane region" description="Helical" evidence="6">
    <location>
        <begin position="420"/>
        <end position="438"/>
    </location>
</feature>
<dbReference type="InterPro" id="IPR024671">
    <property type="entry name" value="Atg22-like"/>
</dbReference>
<feature type="transmembrane region" description="Helical" evidence="6">
    <location>
        <begin position="80"/>
        <end position="103"/>
    </location>
</feature>
<feature type="transmembrane region" description="Helical" evidence="6">
    <location>
        <begin position="179"/>
        <end position="201"/>
    </location>
</feature>
<evidence type="ECO:0000256" key="5">
    <source>
        <dbReference type="ARBA" id="ARBA00023136"/>
    </source>
</evidence>
<feature type="transmembrane region" description="Helical" evidence="6">
    <location>
        <begin position="137"/>
        <end position="159"/>
    </location>
</feature>
<keyword evidence="8" id="KW-1185">Reference proteome</keyword>
<feature type="transmembrane region" description="Helical" evidence="6">
    <location>
        <begin position="207"/>
        <end position="226"/>
    </location>
</feature>
<comment type="caution">
    <text evidence="7">The sequence shown here is derived from an EMBL/GenBank/DDBJ whole genome shotgun (WGS) entry which is preliminary data.</text>
</comment>
<dbReference type="Gene3D" id="1.20.1250.20">
    <property type="entry name" value="MFS general substrate transporter like domains"/>
    <property type="match status" value="1"/>
</dbReference>
<dbReference type="PANTHER" id="PTHR23519:SF1">
    <property type="entry name" value="AUTOPHAGY-RELATED PROTEIN 22"/>
    <property type="match status" value="1"/>
</dbReference>
<dbReference type="Proteomes" id="UP000318297">
    <property type="component" value="Unassembled WGS sequence"/>
</dbReference>
<feature type="transmembrane region" description="Helical" evidence="6">
    <location>
        <begin position="269"/>
        <end position="289"/>
    </location>
</feature>
<feature type="transmembrane region" description="Helical" evidence="6">
    <location>
        <begin position="301"/>
        <end position="319"/>
    </location>
</feature>